<keyword evidence="1" id="KW-1133">Transmembrane helix</keyword>
<dbReference type="AlphaFoldDB" id="B3T6M6"/>
<organism evidence="2">
    <name type="scientific">uncultured marine microorganism HF4000_APKG2J17</name>
    <dbReference type="NCBI Taxonomy" id="455546"/>
    <lineage>
        <taxon>unclassified sequences</taxon>
        <taxon>environmental samples</taxon>
    </lineage>
</organism>
<sequence length="97" mass="11205">MRDCVWCVIRKWNKLSNRENAEIPYPVGEMIGVFLPLIFWCLKMEKNGGFGMLHLVGFNTDVKTPLHPDSILFTHPRHFLSFLLSFQHETTTAARSA</sequence>
<evidence type="ECO:0000313" key="2">
    <source>
        <dbReference type="EMBL" id="ABZ08235.1"/>
    </source>
</evidence>
<feature type="transmembrane region" description="Helical" evidence="1">
    <location>
        <begin position="23"/>
        <end position="42"/>
    </location>
</feature>
<keyword evidence="1" id="KW-0472">Membrane</keyword>
<protein>
    <submittedName>
        <fullName evidence="2">Uncharacterized protein</fullName>
    </submittedName>
</protein>
<accession>B3T6M6</accession>
<dbReference type="EMBL" id="EU016624">
    <property type="protein sequence ID" value="ABZ08235.1"/>
    <property type="molecule type" value="Genomic_DNA"/>
</dbReference>
<name>B3T6M6_9ZZZZ</name>
<proteinExistence type="predicted"/>
<evidence type="ECO:0000256" key="1">
    <source>
        <dbReference type="SAM" id="Phobius"/>
    </source>
</evidence>
<gene>
    <name evidence="2" type="ORF">ALOHA_HF4000APKG2J17ctg1g42</name>
</gene>
<keyword evidence="1" id="KW-0812">Transmembrane</keyword>
<reference evidence="2" key="1">
    <citation type="journal article" date="2008" name="ISME J.">
        <title>Genomic patterns of recombination, clonal divergence and environment in marine microbial populations.</title>
        <authorList>
            <person name="Konstantinidis K.T."/>
            <person name="Delong E.F."/>
        </authorList>
    </citation>
    <scope>NUCLEOTIDE SEQUENCE</scope>
</reference>